<protein>
    <submittedName>
        <fullName evidence="2">Fic family protein</fullName>
    </submittedName>
</protein>
<dbReference type="EMBL" id="BAABDT010000006">
    <property type="protein sequence ID" value="GAA3748957.1"/>
    <property type="molecule type" value="Genomic_DNA"/>
</dbReference>
<dbReference type="InterPro" id="IPR003812">
    <property type="entry name" value="Fido"/>
</dbReference>
<gene>
    <name evidence="2" type="ORF">GCM10022422_36970</name>
</gene>
<evidence type="ECO:0000313" key="3">
    <source>
        <dbReference type="Proteomes" id="UP001501367"/>
    </source>
</evidence>
<accession>A0ABP7FXZ8</accession>
<keyword evidence="3" id="KW-1185">Reference proteome</keyword>
<proteinExistence type="predicted"/>
<dbReference type="SUPFAM" id="SSF140931">
    <property type="entry name" value="Fic-like"/>
    <property type="match status" value="1"/>
</dbReference>
<dbReference type="RefSeq" id="WP_345159842.1">
    <property type="nucleotide sequence ID" value="NZ_BAABDT010000006.1"/>
</dbReference>
<dbReference type="Pfam" id="PF21248">
    <property type="entry name" value="SoFic-like_C"/>
    <property type="match status" value="1"/>
</dbReference>
<dbReference type="Pfam" id="PF02661">
    <property type="entry name" value="Fic"/>
    <property type="match status" value="1"/>
</dbReference>
<dbReference type="Pfam" id="PF13784">
    <property type="entry name" value="Fic_N"/>
    <property type="match status" value="1"/>
</dbReference>
<dbReference type="PANTHER" id="PTHR13504">
    <property type="entry name" value="FIDO DOMAIN-CONTAINING PROTEIN DDB_G0283145"/>
    <property type="match status" value="1"/>
</dbReference>
<reference evidence="3" key="1">
    <citation type="journal article" date="2019" name="Int. J. Syst. Evol. Microbiol.">
        <title>The Global Catalogue of Microorganisms (GCM) 10K type strain sequencing project: providing services to taxonomists for standard genome sequencing and annotation.</title>
        <authorList>
            <consortium name="The Broad Institute Genomics Platform"/>
            <consortium name="The Broad Institute Genome Sequencing Center for Infectious Disease"/>
            <person name="Wu L."/>
            <person name="Ma J."/>
        </authorList>
    </citation>
    <scope>NUCLEOTIDE SEQUENCE [LARGE SCALE GENOMIC DNA]</scope>
    <source>
        <strain evidence="3">JCM 17336</strain>
    </source>
</reference>
<dbReference type="InterPro" id="IPR026287">
    <property type="entry name" value="SoFic-like"/>
</dbReference>
<organism evidence="2 3">
    <name type="scientific">Flavobacterium ginsengisoli</name>
    <dbReference type="NCBI Taxonomy" id="871694"/>
    <lineage>
        <taxon>Bacteria</taxon>
        <taxon>Pseudomonadati</taxon>
        <taxon>Bacteroidota</taxon>
        <taxon>Flavobacteriia</taxon>
        <taxon>Flavobacteriales</taxon>
        <taxon>Flavobacteriaceae</taxon>
        <taxon>Flavobacterium</taxon>
    </lineage>
</organism>
<feature type="domain" description="Fido" evidence="1">
    <location>
        <begin position="109"/>
        <end position="254"/>
    </location>
</feature>
<evidence type="ECO:0000313" key="2">
    <source>
        <dbReference type="EMBL" id="GAA3748957.1"/>
    </source>
</evidence>
<dbReference type="PIRSF" id="PIRSF038925">
    <property type="entry name" value="AMP-prot_trans"/>
    <property type="match status" value="1"/>
</dbReference>
<dbReference type="PROSITE" id="PS51459">
    <property type="entry name" value="FIDO"/>
    <property type="match status" value="1"/>
</dbReference>
<evidence type="ECO:0000259" key="1">
    <source>
        <dbReference type="PROSITE" id="PS51459"/>
    </source>
</evidence>
<sequence>MEIKFIVLPLKRDVENRTILKKAAKAHQALAELKGAANAIPNESILINTLSLQEAKDSSAIENIVTTHDELYQSDIYTRDFKSLAAKEVYSYSKALQHGFTKVRENGLLINSYILEIQAELEENKAGYRKVPGTSLKNQNGEVIYTPPQHPEEIILLMNNLERFINDDDISDLDSLVKMAIIHHQFESIHPFYDGNGRTGRIINILYLVKQGLLKIPILYLSRYINEKKADYYRLLQDVRDNDNWEDWILFMLEGVEQTSKQTILLIDGIKREMMTFKNKMRRDLPKIYSQDLLNNLFRHPYTKIEFVKNELNVTRVTATRYLNELVRVGLLDKHKFGRDIYYINTSLLMLLSNANKKEV</sequence>
<dbReference type="PANTHER" id="PTHR13504:SF35">
    <property type="entry name" value="PROTEIN ADENYLYLTRANSFERASE SOFIC"/>
    <property type="match status" value="1"/>
</dbReference>
<dbReference type="InterPro" id="IPR048770">
    <property type="entry name" value="SoFic-like_C"/>
</dbReference>
<dbReference type="Proteomes" id="UP001501367">
    <property type="component" value="Unassembled WGS sequence"/>
</dbReference>
<comment type="caution">
    <text evidence="2">The sequence shown here is derived from an EMBL/GenBank/DDBJ whole genome shotgun (WGS) entry which is preliminary data.</text>
</comment>
<name>A0ABP7FXZ8_9FLAO</name>
<dbReference type="InterPro" id="IPR025758">
    <property type="entry name" value="Fic/DOC_N"/>
</dbReference>
<dbReference type="InterPro" id="IPR036597">
    <property type="entry name" value="Fido-like_dom_sf"/>
</dbReference>
<dbReference type="Gene3D" id="1.10.3290.10">
    <property type="entry name" value="Fido-like domain"/>
    <property type="match status" value="1"/>
</dbReference>
<dbReference type="InterPro" id="IPR040198">
    <property type="entry name" value="Fido_containing"/>
</dbReference>